<reference evidence="3" key="3">
    <citation type="journal article" date="2005" name="Nature">
        <title>The map-based sequence of the rice genome.</title>
        <authorList>
            <consortium name="International rice genome sequencing project (IRGSP)"/>
            <person name="Matsumoto T."/>
            <person name="Wu J."/>
            <person name="Kanamori H."/>
            <person name="Katayose Y."/>
            <person name="Fujisawa M."/>
            <person name="Namiki N."/>
            <person name="Mizuno H."/>
            <person name="Yamamoto K."/>
            <person name="Antonio B.A."/>
            <person name="Baba T."/>
            <person name="Sakata K."/>
            <person name="Nagamura Y."/>
            <person name="Aoki H."/>
            <person name="Arikawa K."/>
            <person name="Arita K."/>
            <person name="Bito T."/>
            <person name="Chiden Y."/>
            <person name="Fujitsuka N."/>
            <person name="Fukunaka R."/>
            <person name="Hamada M."/>
            <person name="Harada C."/>
            <person name="Hayashi A."/>
            <person name="Hijishita S."/>
            <person name="Honda M."/>
            <person name="Hosokawa S."/>
            <person name="Ichikawa Y."/>
            <person name="Idonuma A."/>
            <person name="Iijima M."/>
            <person name="Ikeda M."/>
            <person name="Ikeno M."/>
            <person name="Ito K."/>
            <person name="Ito S."/>
            <person name="Ito T."/>
            <person name="Ito Y."/>
            <person name="Ito Y."/>
            <person name="Iwabuchi A."/>
            <person name="Kamiya K."/>
            <person name="Karasawa W."/>
            <person name="Kurita K."/>
            <person name="Katagiri S."/>
            <person name="Kikuta A."/>
            <person name="Kobayashi H."/>
            <person name="Kobayashi N."/>
            <person name="Machita K."/>
            <person name="Maehara T."/>
            <person name="Masukawa M."/>
            <person name="Mizubayashi T."/>
            <person name="Mukai Y."/>
            <person name="Nagasaki H."/>
            <person name="Nagata Y."/>
            <person name="Naito S."/>
            <person name="Nakashima M."/>
            <person name="Nakama Y."/>
            <person name="Nakamichi Y."/>
            <person name="Nakamura M."/>
            <person name="Meguro A."/>
            <person name="Negishi M."/>
            <person name="Ohta I."/>
            <person name="Ohta T."/>
            <person name="Okamoto M."/>
            <person name="Ono N."/>
            <person name="Saji S."/>
            <person name="Sakaguchi M."/>
            <person name="Sakai K."/>
            <person name="Shibata M."/>
            <person name="Shimokawa T."/>
            <person name="Song J."/>
            <person name="Takazaki Y."/>
            <person name="Terasawa K."/>
            <person name="Tsugane M."/>
            <person name="Tsuji K."/>
            <person name="Ueda S."/>
            <person name="Waki K."/>
            <person name="Yamagata H."/>
            <person name="Yamamoto M."/>
            <person name="Yamamoto S."/>
            <person name="Yamane H."/>
            <person name="Yoshiki S."/>
            <person name="Yoshihara R."/>
            <person name="Yukawa K."/>
            <person name="Zhong H."/>
            <person name="Yano M."/>
            <person name="Yuan Q."/>
            <person name="Ouyang S."/>
            <person name="Liu J."/>
            <person name="Jones K.M."/>
            <person name="Gansberger K."/>
            <person name="Moffat K."/>
            <person name="Hill J."/>
            <person name="Bera J."/>
            <person name="Fadrosh D."/>
            <person name="Jin S."/>
            <person name="Johri S."/>
            <person name="Kim M."/>
            <person name="Overton L."/>
            <person name="Reardon M."/>
            <person name="Tsitrin T."/>
            <person name="Vuong H."/>
            <person name="Weaver B."/>
            <person name="Ciecko A."/>
            <person name="Tallon L."/>
            <person name="Jackson J."/>
            <person name="Pai G."/>
            <person name="Aken S.V."/>
            <person name="Utterback T."/>
            <person name="Reidmuller S."/>
            <person name="Feldblyum T."/>
            <person name="Hsiao J."/>
            <person name="Zismann V."/>
            <person name="Iobst S."/>
            <person name="de Vazeille A.R."/>
            <person name="Buell C.R."/>
            <person name="Ying K."/>
            <person name="Li Y."/>
            <person name="Lu T."/>
            <person name="Huang Y."/>
            <person name="Zhao Q."/>
            <person name="Feng Q."/>
            <person name="Zhang L."/>
            <person name="Zhu J."/>
            <person name="Weng Q."/>
            <person name="Mu J."/>
            <person name="Lu Y."/>
            <person name="Fan D."/>
            <person name="Liu Y."/>
            <person name="Guan J."/>
            <person name="Zhang Y."/>
            <person name="Yu S."/>
            <person name="Liu X."/>
            <person name="Zhang Y."/>
            <person name="Hong G."/>
            <person name="Han B."/>
            <person name="Choisne N."/>
            <person name="Demange N."/>
            <person name="Orjeda G."/>
            <person name="Samain S."/>
            <person name="Cattolico L."/>
            <person name="Pelletier E."/>
            <person name="Couloux A."/>
            <person name="Segurens B."/>
            <person name="Wincker P."/>
            <person name="D'Hont A."/>
            <person name="Scarpelli C."/>
            <person name="Weissenbach J."/>
            <person name="Salanoubat M."/>
            <person name="Quetier F."/>
            <person name="Yu Y."/>
            <person name="Kim H.R."/>
            <person name="Rambo T."/>
            <person name="Currie J."/>
            <person name="Collura K."/>
            <person name="Luo M."/>
            <person name="Yang T."/>
            <person name="Ammiraju J.S.S."/>
            <person name="Engler F."/>
            <person name="Soderlund C."/>
            <person name="Wing R.A."/>
            <person name="Palmer L.E."/>
            <person name="de la Bastide M."/>
            <person name="Spiegel L."/>
            <person name="Nascimento L."/>
            <person name="Zutavern T."/>
            <person name="O'Shaughnessy A."/>
            <person name="Dike S."/>
            <person name="Dedhia N."/>
            <person name="Preston R."/>
            <person name="Balija V."/>
            <person name="McCombie W.R."/>
            <person name="Chow T."/>
            <person name="Chen H."/>
            <person name="Chung M."/>
            <person name="Chen C."/>
            <person name="Shaw J."/>
            <person name="Wu H."/>
            <person name="Hsiao K."/>
            <person name="Chao Y."/>
            <person name="Chu M."/>
            <person name="Cheng C."/>
            <person name="Hour A."/>
            <person name="Lee P."/>
            <person name="Lin S."/>
            <person name="Lin Y."/>
            <person name="Liou J."/>
            <person name="Liu S."/>
            <person name="Hsing Y."/>
            <person name="Raghuvanshi S."/>
            <person name="Mohanty A."/>
            <person name="Bharti A.K."/>
            <person name="Gaur A."/>
            <person name="Gupta V."/>
            <person name="Kumar D."/>
            <person name="Ravi V."/>
            <person name="Vij S."/>
            <person name="Kapur A."/>
            <person name="Khurana P."/>
            <person name="Khurana P."/>
            <person name="Khurana J.P."/>
            <person name="Tyagi A.K."/>
            <person name="Gaikwad K."/>
            <person name="Singh A."/>
            <person name="Dalal V."/>
            <person name="Srivastava S."/>
            <person name="Dixit A."/>
            <person name="Pal A.K."/>
            <person name="Ghazi I.A."/>
            <person name="Yadav M."/>
            <person name="Pandit A."/>
            <person name="Bhargava A."/>
            <person name="Sureshbabu K."/>
            <person name="Batra K."/>
            <person name="Sharma T.R."/>
            <person name="Mohapatra T."/>
            <person name="Singh N.K."/>
            <person name="Messing J."/>
            <person name="Nelson A.B."/>
            <person name="Fuks G."/>
            <person name="Kavchok S."/>
            <person name="Keizer G."/>
            <person name="Linton E."/>
            <person name="Llaca V."/>
            <person name="Song R."/>
            <person name="Tanyolac B."/>
            <person name="Young S."/>
            <person name="Ho-Il K."/>
            <person name="Hahn J.H."/>
            <person name="Sangsakoo G."/>
            <person name="Vanavichit A."/>
            <person name="de Mattos Luiz.A.T."/>
            <person name="Zimmer P.D."/>
            <person name="Malone G."/>
            <person name="Dellagostin O."/>
            <person name="de Oliveira A.C."/>
            <person name="Bevan M."/>
            <person name="Bancroft I."/>
            <person name="Minx P."/>
            <person name="Cordum H."/>
            <person name="Wilson R."/>
            <person name="Cheng Z."/>
            <person name="Jin W."/>
            <person name="Jiang J."/>
            <person name="Leong S.A."/>
            <person name="Iwama H."/>
            <person name="Gojobori T."/>
            <person name="Itoh T."/>
            <person name="Niimura Y."/>
            <person name="Fujii Y."/>
            <person name="Habara T."/>
            <person name="Sakai H."/>
            <person name="Sato Y."/>
            <person name="Wilson G."/>
            <person name="Kumar K."/>
            <person name="McCouch S."/>
            <person name="Juretic N."/>
            <person name="Hoen D."/>
            <person name="Wright S."/>
            <person name="Bruskiewich R."/>
            <person name="Bureau T."/>
            <person name="Miyao A."/>
            <person name="Hirochika H."/>
            <person name="Nishikawa T."/>
            <person name="Kadowaki K."/>
            <person name="Sugiura M."/>
            <person name="Burr B."/>
            <person name="Sasaki T."/>
        </authorList>
    </citation>
    <scope>NUCLEOTIDE SEQUENCE [LARGE SCALE GENOMIC DNA]</scope>
    <source>
        <strain evidence="3">cv. Nipponbare</strain>
    </source>
</reference>
<organism evidence="1 3">
    <name type="scientific">Oryza sativa subsp. japonica</name>
    <name type="common">Rice</name>
    <dbReference type="NCBI Taxonomy" id="39947"/>
    <lineage>
        <taxon>Eukaryota</taxon>
        <taxon>Viridiplantae</taxon>
        <taxon>Streptophyta</taxon>
        <taxon>Embryophyta</taxon>
        <taxon>Tracheophyta</taxon>
        <taxon>Spermatophyta</taxon>
        <taxon>Magnoliopsida</taxon>
        <taxon>Liliopsida</taxon>
        <taxon>Poales</taxon>
        <taxon>Poaceae</taxon>
        <taxon>BOP clade</taxon>
        <taxon>Oryzoideae</taxon>
        <taxon>Oryzeae</taxon>
        <taxon>Oryzinae</taxon>
        <taxon>Oryza</taxon>
        <taxon>Oryza sativa</taxon>
    </lineage>
</organism>
<evidence type="ECO:0000313" key="2">
    <source>
        <dbReference type="EMBL" id="BAD19432.1"/>
    </source>
</evidence>
<evidence type="ECO:0000313" key="1">
    <source>
        <dbReference type="EMBL" id="BAD19384.1"/>
    </source>
</evidence>
<reference evidence="3" key="4">
    <citation type="journal article" date="2008" name="Nucleic Acids Res.">
        <title>The rice annotation project database (RAP-DB): 2008 update.</title>
        <authorList>
            <consortium name="The rice annotation project (RAP)"/>
        </authorList>
    </citation>
    <scope>GENOME REANNOTATION</scope>
    <source>
        <strain evidence="3">cv. Nipponbare</strain>
    </source>
</reference>
<dbReference type="EMBL" id="AP004153">
    <property type="protein sequence ID" value="BAD19384.1"/>
    <property type="molecule type" value="Genomic_DNA"/>
</dbReference>
<dbReference type="AlphaFoldDB" id="Q6K8F4"/>
<dbReference type="Proteomes" id="UP000000763">
    <property type="component" value="Chromosome 2"/>
</dbReference>
<evidence type="ECO:0000313" key="3">
    <source>
        <dbReference type="Proteomes" id="UP000000763"/>
    </source>
</evidence>
<reference evidence="2" key="2">
    <citation type="submission" date="2001-10" db="EMBL/GenBank/DDBJ databases">
        <title>Oryza sativa nipponbare(GA3) genomic DNA, chromosome 2, BAC clone:OJ1548_F12.</title>
        <authorList>
            <person name="Sasaki T."/>
            <person name="Matsumoto T."/>
            <person name="Yamamoto K."/>
        </authorList>
    </citation>
    <scope>NUCLEOTIDE SEQUENCE</scope>
</reference>
<name>Q6K8F4_ORYSJ</name>
<accession>Q6K8F4</accession>
<sequence>MELSVIWGMADREEYILLLHKVTKLHRINQIISSVAAAANSSSGVGDTYVPGTDAAVGHRHGDSTGCSRCPAPAIAASIQSNYLPVLLTPHHPLNNSKNLFSISSMRSAQQAQPKKQLSAMIQQPYSSEKGVTRSMIQTSGNMNRHNETTALPSEYLISSGYFSGALSEGMMSWLLLQNNT</sequence>
<gene>
    <name evidence="1" type="ORF">OJ1111_C07.6</name>
    <name evidence="2" type="ORF">OJ1548_F12.28</name>
</gene>
<reference evidence="1" key="1">
    <citation type="submission" date="2001-09" db="EMBL/GenBank/DDBJ databases">
        <title>Oryza sativa nipponbare(GA3) genomic DNA, chromosome 2, BAC clone:OJ1111_C07.</title>
        <authorList>
            <person name="Sasaki T."/>
            <person name="Matsumoto T."/>
            <person name="Yamamoto K."/>
        </authorList>
    </citation>
    <scope>NUCLEOTIDE SEQUENCE</scope>
</reference>
<protein>
    <submittedName>
        <fullName evidence="1">Uncharacterized protein</fullName>
    </submittedName>
</protein>
<proteinExistence type="predicted"/>
<dbReference type="EMBL" id="AP004240">
    <property type="protein sequence ID" value="BAD19432.1"/>
    <property type="molecule type" value="Genomic_DNA"/>
</dbReference>